<comment type="caution">
    <text evidence="2">The sequence shown here is derived from an EMBL/GenBank/DDBJ whole genome shotgun (WGS) entry which is preliminary data.</text>
</comment>
<dbReference type="Proteomes" id="UP000325081">
    <property type="component" value="Unassembled WGS sequence"/>
</dbReference>
<protein>
    <submittedName>
        <fullName evidence="2">SCP1-like small phosphatase 4b</fullName>
    </submittedName>
</protein>
<keyword evidence="3" id="KW-1185">Reference proteome</keyword>
<dbReference type="EMBL" id="BKCP01005350">
    <property type="protein sequence ID" value="GER37366.1"/>
    <property type="molecule type" value="Genomic_DNA"/>
</dbReference>
<evidence type="ECO:0000313" key="2">
    <source>
        <dbReference type="EMBL" id="GER37366.1"/>
    </source>
</evidence>
<accession>A0A5A7PXD9</accession>
<evidence type="ECO:0000256" key="1">
    <source>
        <dbReference type="SAM" id="MobiDB-lite"/>
    </source>
</evidence>
<evidence type="ECO:0000313" key="3">
    <source>
        <dbReference type="Proteomes" id="UP000325081"/>
    </source>
</evidence>
<sequence length="116" mass="12739">MNPASQIPPRSTPKVGKQRERKRIISNLTSGPDIAKSSHQEKSSNRCSPFESHRRDSEFEPNTEISKASKDALETRKNLAGARVSQKNGSNRVFDSKGSTKLESCPHSVSVGGRSF</sequence>
<reference evidence="3" key="1">
    <citation type="journal article" date="2019" name="Curr. Biol.">
        <title>Genome Sequence of Striga asiatica Provides Insight into the Evolution of Plant Parasitism.</title>
        <authorList>
            <person name="Yoshida S."/>
            <person name="Kim S."/>
            <person name="Wafula E.K."/>
            <person name="Tanskanen J."/>
            <person name="Kim Y.M."/>
            <person name="Honaas L."/>
            <person name="Yang Z."/>
            <person name="Spallek T."/>
            <person name="Conn C.E."/>
            <person name="Ichihashi Y."/>
            <person name="Cheong K."/>
            <person name="Cui S."/>
            <person name="Der J.P."/>
            <person name="Gundlach H."/>
            <person name="Jiao Y."/>
            <person name="Hori C."/>
            <person name="Ishida J.K."/>
            <person name="Kasahara H."/>
            <person name="Kiba T."/>
            <person name="Kim M.S."/>
            <person name="Koo N."/>
            <person name="Laohavisit A."/>
            <person name="Lee Y.H."/>
            <person name="Lumba S."/>
            <person name="McCourt P."/>
            <person name="Mortimer J.C."/>
            <person name="Mutuku J.M."/>
            <person name="Nomura T."/>
            <person name="Sasaki-Sekimoto Y."/>
            <person name="Seto Y."/>
            <person name="Wang Y."/>
            <person name="Wakatake T."/>
            <person name="Sakakibara H."/>
            <person name="Demura T."/>
            <person name="Yamaguchi S."/>
            <person name="Yoneyama K."/>
            <person name="Manabe R.I."/>
            <person name="Nelson D.C."/>
            <person name="Schulman A.H."/>
            <person name="Timko M.P."/>
            <person name="dePamphilis C.W."/>
            <person name="Choi D."/>
            <person name="Shirasu K."/>
        </authorList>
    </citation>
    <scope>NUCLEOTIDE SEQUENCE [LARGE SCALE GENOMIC DNA]</scope>
    <source>
        <strain evidence="3">cv. UVA1</strain>
    </source>
</reference>
<proteinExistence type="predicted"/>
<dbReference type="AlphaFoldDB" id="A0A5A7PXD9"/>
<name>A0A5A7PXD9_STRAF</name>
<feature type="region of interest" description="Disordered" evidence="1">
    <location>
        <begin position="1"/>
        <end position="116"/>
    </location>
</feature>
<organism evidence="2 3">
    <name type="scientific">Striga asiatica</name>
    <name type="common">Asiatic witchweed</name>
    <name type="synonym">Buchnera asiatica</name>
    <dbReference type="NCBI Taxonomy" id="4170"/>
    <lineage>
        <taxon>Eukaryota</taxon>
        <taxon>Viridiplantae</taxon>
        <taxon>Streptophyta</taxon>
        <taxon>Embryophyta</taxon>
        <taxon>Tracheophyta</taxon>
        <taxon>Spermatophyta</taxon>
        <taxon>Magnoliopsida</taxon>
        <taxon>eudicotyledons</taxon>
        <taxon>Gunneridae</taxon>
        <taxon>Pentapetalae</taxon>
        <taxon>asterids</taxon>
        <taxon>lamiids</taxon>
        <taxon>Lamiales</taxon>
        <taxon>Orobanchaceae</taxon>
        <taxon>Buchnereae</taxon>
        <taxon>Striga</taxon>
    </lineage>
</organism>
<gene>
    <name evidence="2" type="ORF">STAS_13767</name>
</gene>
<feature type="compositionally biased region" description="Basic and acidic residues" evidence="1">
    <location>
        <begin position="67"/>
        <end position="77"/>
    </location>
</feature>